<keyword evidence="2" id="KW-1185">Reference proteome</keyword>
<sequence>MKLSDAIKVKYKLDTKGRNTVEMAKLLRDCGVKGFLYSINPRSIVMAVLPEDKAHNRKVLNELKGLVE</sequence>
<dbReference type="Proteomes" id="UP000224518">
    <property type="component" value="Segment"/>
</dbReference>
<dbReference type="EMBL" id="KY653126">
    <property type="protein sequence ID" value="ARM68359.1"/>
    <property type="molecule type" value="Genomic_DNA"/>
</dbReference>
<reference evidence="1 2" key="1">
    <citation type="submission" date="2017-02" db="EMBL/GenBank/DDBJ databases">
        <title>Analysis of active prophages from bacterial high-throughput sequencing data.</title>
        <authorList>
            <person name="Sun Q."/>
            <person name="Zhang X."/>
            <person name="Xing S."/>
            <person name="Tong Y.-G."/>
        </authorList>
    </citation>
    <scope>NUCLEOTIDE SEQUENCE [LARGE SCALE GENOMIC DNA]</scope>
</reference>
<evidence type="ECO:0000313" key="1">
    <source>
        <dbReference type="EMBL" id="ARM68359.1"/>
    </source>
</evidence>
<dbReference type="GeneID" id="77923789"/>
<name>A0A1W6JQ49_9CAUD</name>
<organism evidence="1 2">
    <name type="scientific">Staphylococcus virus IME1354_01</name>
    <dbReference type="NCBI Taxonomy" id="3070820"/>
    <lineage>
        <taxon>Viruses</taxon>
        <taxon>Duplodnaviria</taxon>
        <taxon>Heunggongvirae</taxon>
        <taxon>Uroviricota</taxon>
        <taxon>Caudoviricetes</taxon>
        <taxon>Zhangqianvirus</taxon>
        <taxon>Zhangqianvirus IME1354</taxon>
    </lineage>
</organism>
<protein>
    <submittedName>
        <fullName evidence="1">Uncharacterized protein</fullName>
    </submittedName>
</protein>
<dbReference type="KEGG" id="vg:77923789"/>
<proteinExistence type="predicted"/>
<accession>A0A1W6JQ49</accession>
<evidence type="ECO:0000313" key="2">
    <source>
        <dbReference type="Proteomes" id="UP000224518"/>
    </source>
</evidence>
<dbReference type="RefSeq" id="YP_010648351.1">
    <property type="nucleotide sequence ID" value="NC_070727.1"/>
</dbReference>